<dbReference type="Gene3D" id="2.130.10.10">
    <property type="entry name" value="YVTN repeat-like/Quinoprotein amine dehydrogenase"/>
    <property type="match status" value="3"/>
</dbReference>
<organism evidence="3 4">
    <name type="scientific">Pedobacter psychrotolerans</name>
    <dbReference type="NCBI Taxonomy" id="1843235"/>
    <lineage>
        <taxon>Bacteria</taxon>
        <taxon>Pseudomonadati</taxon>
        <taxon>Bacteroidota</taxon>
        <taxon>Sphingobacteriia</taxon>
        <taxon>Sphingobacteriales</taxon>
        <taxon>Sphingobacteriaceae</taxon>
        <taxon>Pedobacter</taxon>
    </lineage>
</organism>
<dbReference type="PANTHER" id="PTHR43547">
    <property type="entry name" value="TWO-COMPONENT HISTIDINE KINASE"/>
    <property type="match status" value="1"/>
</dbReference>
<evidence type="ECO:0000256" key="1">
    <source>
        <dbReference type="ARBA" id="ARBA00022553"/>
    </source>
</evidence>
<reference evidence="3 4" key="1">
    <citation type="submission" date="2019-03" db="EMBL/GenBank/DDBJ databases">
        <title>Genomic Encyclopedia of Type Strains, Phase IV (KMG-IV): sequencing the most valuable type-strain genomes for metagenomic binning, comparative biology and taxonomic classification.</title>
        <authorList>
            <person name="Goeker M."/>
        </authorList>
    </citation>
    <scope>NUCLEOTIDE SEQUENCE [LARGE SCALE GENOMIC DNA]</scope>
    <source>
        <strain evidence="3 4">DSM 103236</strain>
    </source>
</reference>
<dbReference type="EMBL" id="SLWO01000004">
    <property type="protein sequence ID" value="TCO25279.1"/>
    <property type="molecule type" value="Genomic_DNA"/>
</dbReference>
<dbReference type="Pfam" id="PF07494">
    <property type="entry name" value="Reg_prop"/>
    <property type="match status" value="4"/>
</dbReference>
<feature type="signal peptide" evidence="2">
    <location>
        <begin position="1"/>
        <end position="25"/>
    </location>
</feature>
<dbReference type="InterPro" id="IPR011110">
    <property type="entry name" value="Reg_prop"/>
</dbReference>
<keyword evidence="2" id="KW-0732">Signal</keyword>
<feature type="chain" id="PRO_5020905521" evidence="2">
    <location>
        <begin position="26"/>
        <end position="373"/>
    </location>
</feature>
<protein>
    <submittedName>
        <fullName evidence="3">Two component regulator with propeller domain</fullName>
    </submittedName>
</protein>
<gene>
    <name evidence="3" type="ORF">EV200_104316</name>
</gene>
<name>A0A4R2HC65_9SPHI</name>
<comment type="caution">
    <text evidence="3">The sequence shown here is derived from an EMBL/GenBank/DDBJ whole genome shotgun (WGS) entry which is preliminary data.</text>
</comment>
<dbReference type="RefSeq" id="WP_132532887.1">
    <property type="nucleotide sequence ID" value="NZ_BMJO01000002.1"/>
</dbReference>
<accession>A0A4R2HC65</accession>
<dbReference type="PANTHER" id="PTHR43547:SF2">
    <property type="entry name" value="HYBRID SIGNAL TRANSDUCTION HISTIDINE KINASE C"/>
    <property type="match status" value="1"/>
</dbReference>
<proteinExistence type="predicted"/>
<dbReference type="AlphaFoldDB" id="A0A4R2HC65"/>
<sequence length="373" mass="42656">MKNKRNIFYSLLIIMASLIYYPVEAQQKDARQNVVKTKDITTAHGPNSIVRTIKQDRHGNIWLASGEGIIRYDGKSFTNITIKVNSARFFSILEDRKGNFWFASIGSGVYYYNGKSFRNFTTKDGLANDRVTNIYEDKSGHIWFGTEGGASRYDGKSFQNFKMNEARPVTETDSVYTGPEPVHTEADSVHISFYQHPLPKNHWMHNDVNAIIEDKTGKLWFGTRGYATVYDGKTFTTITNNNCKPFTNVRSIIKDKKGNIWLGGADGLWRYDGKIFTNFTQKFVDYIYEDKNGNIWTSSESAKGQNWVLSRYDEKSLLDNKPIVTEIKVNDNMLCGILEANDGSIWFGGLKGVYRYDTHLQNGEEKTITDFKK</sequence>
<evidence type="ECO:0000256" key="2">
    <source>
        <dbReference type="SAM" id="SignalP"/>
    </source>
</evidence>
<evidence type="ECO:0000313" key="3">
    <source>
        <dbReference type="EMBL" id="TCO25279.1"/>
    </source>
</evidence>
<dbReference type="GO" id="GO:0000155">
    <property type="term" value="F:phosphorelay sensor kinase activity"/>
    <property type="evidence" value="ECO:0007669"/>
    <property type="project" value="TreeGrafter"/>
</dbReference>
<keyword evidence="1" id="KW-0597">Phosphoprotein</keyword>
<dbReference type="OrthoDB" id="799853at2"/>
<dbReference type="SUPFAM" id="SSF63829">
    <property type="entry name" value="Calcium-dependent phosphotriesterase"/>
    <property type="match status" value="2"/>
</dbReference>
<dbReference type="InterPro" id="IPR015943">
    <property type="entry name" value="WD40/YVTN_repeat-like_dom_sf"/>
</dbReference>
<evidence type="ECO:0000313" key="4">
    <source>
        <dbReference type="Proteomes" id="UP000295684"/>
    </source>
</evidence>
<dbReference type="Proteomes" id="UP000295684">
    <property type="component" value="Unassembled WGS sequence"/>
</dbReference>